<name>A0ABD5PGV2_9EURY</name>
<dbReference type="Gene3D" id="3.40.50.300">
    <property type="entry name" value="P-loop containing nucleotide triphosphate hydrolases"/>
    <property type="match status" value="1"/>
</dbReference>
<dbReference type="HAMAP" id="MF_00900">
    <property type="entry name" value="GTPase_HflX"/>
    <property type="match status" value="1"/>
</dbReference>
<dbReference type="InterPro" id="IPR042108">
    <property type="entry name" value="GTPase_HflX_N_sf"/>
</dbReference>
<dbReference type="InterPro" id="IPR025121">
    <property type="entry name" value="GTPase_HflX_N"/>
</dbReference>
<dbReference type="GO" id="GO:0005525">
    <property type="term" value="F:GTP binding"/>
    <property type="evidence" value="ECO:0007669"/>
    <property type="project" value="UniProtKB-UniRule"/>
</dbReference>
<dbReference type="EMBL" id="JBHSDS010000009">
    <property type="protein sequence ID" value="MFC4359958.1"/>
    <property type="molecule type" value="Genomic_DNA"/>
</dbReference>
<comment type="function">
    <text evidence="5">GTPase that associates with the 50S ribosomal subunit and may have a role during protein synthesis or ribosome biogenesis.</text>
</comment>
<feature type="region of interest" description="Disordered" evidence="8">
    <location>
        <begin position="150"/>
        <end position="173"/>
    </location>
</feature>
<gene>
    <name evidence="5 10" type="primary">hflX</name>
    <name evidence="10" type="ORF">ACFO0N_18580</name>
</gene>
<protein>
    <recommendedName>
        <fullName evidence="5">GTPase HflX</fullName>
    </recommendedName>
    <alternativeName>
        <fullName evidence="5">GTP-binding protein HflX</fullName>
    </alternativeName>
</protein>
<dbReference type="NCBIfam" id="TIGR03156">
    <property type="entry name" value="GTP_HflX"/>
    <property type="match status" value="1"/>
</dbReference>
<dbReference type="Pfam" id="PF13167">
    <property type="entry name" value="GTP-bdg_N"/>
    <property type="match status" value="1"/>
</dbReference>
<comment type="subcellular location">
    <subcellularLocation>
        <location evidence="5">Cytoplasm</location>
    </subcellularLocation>
    <text evidence="5">May associate with membranes.</text>
</comment>
<dbReference type="GO" id="GO:0003924">
    <property type="term" value="F:GTPase activity"/>
    <property type="evidence" value="ECO:0007669"/>
    <property type="project" value="UniProtKB-UniRule"/>
</dbReference>
<dbReference type="GO" id="GO:0005737">
    <property type="term" value="C:cytoplasm"/>
    <property type="evidence" value="ECO:0007669"/>
    <property type="project" value="UniProtKB-SubCell"/>
</dbReference>
<dbReference type="AlphaFoldDB" id="A0ABD5PGV2"/>
<evidence type="ECO:0000256" key="5">
    <source>
        <dbReference type="HAMAP-Rule" id="MF_00900"/>
    </source>
</evidence>
<dbReference type="RefSeq" id="WP_267624878.1">
    <property type="nucleotide sequence ID" value="NZ_JAODIW010000010.1"/>
</dbReference>
<evidence type="ECO:0000313" key="10">
    <source>
        <dbReference type="EMBL" id="MFC4359958.1"/>
    </source>
</evidence>
<evidence type="ECO:0000256" key="6">
    <source>
        <dbReference type="PIRSR" id="PIRSR006809-1"/>
    </source>
</evidence>
<dbReference type="Gene3D" id="3.40.50.11060">
    <property type="entry name" value="GTPase HflX, N-terminal domain"/>
    <property type="match status" value="1"/>
</dbReference>
<dbReference type="Pfam" id="PF01926">
    <property type="entry name" value="MMR_HSR1"/>
    <property type="match status" value="1"/>
</dbReference>
<evidence type="ECO:0000256" key="7">
    <source>
        <dbReference type="PIRSR" id="PIRSR006809-2"/>
    </source>
</evidence>
<keyword evidence="4 5" id="KW-0342">GTP-binding</keyword>
<feature type="binding site" evidence="6">
    <location>
        <begin position="214"/>
        <end position="221"/>
    </location>
    <ligand>
        <name>GTP</name>
        <dbReference type="ChEBI" id="CHEBI:37565"/>
    </ligand>
</feature>
<feature type="binding site" evidence="6">
    <location>
        <begin position="275"/>
        <end position="278"/>
    </location>
    <ligand>
        <name>GTP</name>
        <dbReference type="ChEBI" id="CHEBI:37565"/>
    </ligand>
</feature>
<comment type="subunit">
    <text evidence="5">Monomer. Associates with the 50S ribosomal subunit.</text>
</comment>
<evidence type="ECO:0000256" key="4">
    <source>
        <dbReference type="ARBA" id="ARBA00023134"/>
    </source>
</evidence>
<reference evidence="10 11" key="1">
    <citation type="journal article" date="2019" name="Int. J. Syst. Evol. Microbiol.">
        <title>The Global Catalogue of Microorganisms (GCM) 10K type strain sequencing project: providing services to taxonomists for standard genome sequencing and annotation.</title>
        <authorList>
            <consortium name="The Broad Institute Genomics Platform"/>
            <consortium name="The Broad Institute Genome Sequencing Center for Infectious Disease"/>
            <person name="Wu L."/>
            <person name="Ma J."/>
        </authorList>
    </citation>
    <scope>NUCLEOTIDE SEQUENCE [LARGE SCALE GENOMIC DNA]</scope>
    <source>
        <strain evidence="10 11">CGMCC 1.12553</strain>
    </source>
</reference>
<dbReference type="Pfam" id="PF16360">
    <property type="entry name" value="GTP-bdg_M"/>
    <property type="match status" value="1"/>
</dbReference>
<keyword evidence="1 7" id="KW-0479">Metal-binding</keyword>
<feature type="region of interest" description="Disordered" evidence="8">
    <location>
        <begin position="1"/>
        <end position="23"/>
    </location>
</feature>
<accession>A0ABD5PGV2</accession>
<feature type="binding site" evidence="7">
    <location>
        <position position="221"/>
    </location>
    <ligand>
        <name>Mg(2+)</name>
        <dbReference type="ChEBI" id="CHEBI:18420"/>
    </ligand>
</feature>
<evidence type="ECO:0000256" key="8">
    <source>
        <dbReference type="SAM" id="MobiDB-lite"/>
    </source>
</evidence>
<proteinExistence type="inferred from homology"/>
<dbReference type="PROSITE" id="PS51705">
    <property type="entry name" value="G_HFLX"/>
    <property type="match status" value="1"/>
</dbReference>
<dbReference type="InterPro" id="IPR027417">
    <property type="entry name" value="P-loop_NTPase"/>
</dbReference>
<feature type="binding site" evidence="7">
    <location>
        <position position="256"/>
    </location>
    <ligand>
        <name>Mg(2+)</name>
        <dbReference type="ChEBI" id="CHEBI:18420"/>
    </ligand>
</feature>
<keyword evidence="2 5" id="KW-0547">Nucleotide-binding</keyword>
<evidence type="ECO:0000256" key="1">
    <source>
        <dbReference type="ARBA" id="ARBA00022723"/>
    </source>
</evidence>
<organism evidence="10 11">
    <name type="scientific">Halobium salinum</name>
    <dbReference type="NCBI Taxonomy" id="1364940"/>
    <lineage>
        <taxon>Archaea</taxon>
        <taxon>Methanobacteriati</taxon>
        <taxon>Methanobacteriota</taxon>
        <taxon>Stenosarchaea group</taxon>
        <taxon>Halobacteria</taxon>
        <taxon>Halobacteriales</taxon>
        <taxon>Haloferacaceae</taxon>
        <taxon>Halobium</taxon>
    </lineage>
</organism>
<keyword evidence="3 7" id="KW-0460">Magnesium</keyword>
<dbReference type="Gene3D" id="6.10.250.2860">
    <property type="match status" value="1"/>
</dbReference>
<feature type="binding site" evidence="6">
    <location>
        <begin position="373"/>
        <end position="375"/>
    </location>
    <ligand>
        <name>GTP</name>
        <dbReference type="ChEBI" id="CHEBI:37565"/>
    </ligand>
</feature>
<dbReference type="PANTHER" id="PTHR10229">
    <property type="entry name" value="GTP-BINDING PROTEIN HFLX"/>
    <property type="match status" value="1"/>
</dbReference>
<keyword evidence="11" id="KW-1185">Reference proteome</keyword>
<dbReference type="InterPro" id="IPR032305">
    <property type="entry name" value="GTP-bd_M"/>
</dbReference>
<comment type="similarity">
    <text evidence="5">Belongs to the TRAFAC class OBG-HflX-like GTPase superfamily. HflX GTPase family.</text>
</comment>
<comment type="cofactor">
    <cofactor evidence="7">
        <name>Mg(2+)</name>
        <dbReference type="ChEBI" id="CHEBI:18420"/>
    </cofactor>
</comment>
<dbReference type="InterPro" id="IPR016496">
    <property type="entry name" value="GTPase_HflX"/>
</dbReference>
<dbReference type="InterPro" id="IPR006073">
    <property type="entry name" value="GTP-bd"/>
</dbReference>
<evidence type="ECO:0000313" key="11">
    <source>
        <dbReference type="Proteomes" id="UP001595921"/>
    </source>
</evidence>
<dbReference type="GO" id="GO:0046872">
    <property type="term" value="F:metal ion binding"/>
    <property type="evidence" value="ECO:0007669"/>
    <property type="project" value="UniProtKB-KW"/>
</dbReference>
<evidence type="ECO:0000259" key="9">
    <source>
        <dbReference type="PROSITE" id="PS51705"/>
    </source>
</evidence>
<comment type="caution">
    <text evidence="10">The sequence shown here is derived from an EMBL/GenBank/DDBJ whole genome shotgun (WGS) entry which is preliminary data.</text>
</comment>
<evidence type="ECO:0000256" key="3">
    <source>
        <dbReference type="ARBA" id="ARBA00022842"/>
    </source>
</evidence>
<dbReference type="PIRSF" id="PIRSF006809">
    <property type="entry name" value="GTP-binding_hflX_prd"/>
    <property type="match status" value="1"/>
</dbReference>
<feature type="domain" description="Hflx-type G" evidence="9">
    <location>
        <begin position="208"/>
        <end position="395"/>
    </location>
</feature>
<dbReference type="InterPro" id="IPR030394">
    <property type="entry name" value="G_HFLX_dom"/>
</dbReference>
<feature type="binding site" evidence="6">
    <location>
        <begin position="254"/>
        <end position="258"/>
    </location>
    <ligand>
        <name>GTP</name>
        <dbReference type="ChEBI" id="CHEBI:37565"/>
    </ligand>
</feature>
<dbReference type="PANTHER" id="PTHR10229:SF8">
    <property type="entry name" value="GTPASE HFLX"/>
    <property type="match status" value="1"/>
</dbReference>
<dbReference type="Proteomes" id="UP001595921">
    <property type="component" value="Unassembled WGS sequence"/>
</dbReference>
<dbReference type="SUPFAM" id="SSF52540">
    <property type="entry name" value="P-loop containing nucleoside triphosphate hydrolases"/>
    <property type="match status" value="1"/>
</dbReference>
<evidence type="ECO:0000256" key="2">
    <source>
        <dbReference type="ARBA" id="ARBA00022741"/>
    </source>
</evidence>
<sequence>MQDSDRRRRRSQERTALVAARDAATEPDTEEAIALADTAGYEVVGAVTQRRVEDPDYWFGRGKAEELMRRVTNTGVDTVVFDGPLSPKQAYTLGELCPDGTQLLDRHRLVLDIFAERAGTREAGLQVRLAELRYELPRVKMAVRLERQAANERTASGAHAGQGGGRDEKEHRRVRDLRERIERIGAKLDSLGDVAADRRARRHAAGFDLVAVAGYTNAGKSTLFQRLATDLDLGENDRRHPDEHSTAAADDGLFETLDTTTRRAELDGRRVLLTDTVGFVADLPPWLVESFETTLSAAYAADAVLLLADASDPVDRIREKVTTSREILADGVRGELLPVLTKVDRVPDEAAADLRAAVAGALSAEPEDVAAISTHEGDGLETLERRVAAALPRETATFDVPNDGETQSLLSWAHDHGVVHDVTYTGDRVRFGFEARPAVVERARSRATR</sequence>
<keyword evidence="5" id="KW-0963">Cytoplasm</keyword>